<evidence type="ECO:0000256" key="4">
    <source>
        <dbReference type="ARBA" id="ARBA00022842"/>
    </source>
</evidence>
<evidence type="ECO:0000259" key="8">
    <source>
        <dbReference type="PROSITE" id="PS51671"/>
    </source>
</evidence>
<keyword evidence="7" id="KW-0175">Coiled coil</keyword>
<keyword evidence="5 6" id="KW-0511">Multifunctional enzyme</keyword>
<dbReference type="Gene3D" id="1.10.3090.10">
    <property type="entry name" value="cca-adding enzyme, domain 2"/>
    <property type="match status" value="1"/>
</dbReference>
<keyword evidence="4 6" id="KW-0460">Magnesium</keyword>
<comment type="activity regulation">
    <text evidence="6">Uridylyltransferase (UTase) activity is inhibited by glutamine, while glutamine activates uridylyl-removing (UR) activity.</text>
</comment>
<dbReference type="GO" id="GO:0008081">
    <property type="term" value="F:phosphoric diester hydrolase activity"/>
    <property type="evidence" value="ECO:0007669"/>
    <property type="project" value="UniProtKB-UniRule"/>
</dbReference>
<dbReference type="GO" id="GO:0006808">
    <property type="term" value="P:regulation of nitrogen utilization"/>
    <property type="evidence" value="ECO:0007669"/>
    <property type="project" value="UniProtKB-UniRule"/>
</dbReference>
<dbReference type="Proteomes" id="UP000063234">
    <property type="component" value="Chromosome"/>
</dbReference>
<dbReference type="EC" id="2.7.7.59" evidence="6"/>
<dbReference type="SUPFAM" id="SSF81301">
    <property type="entry name" value="Nucleotidyltransferase"/>
    <property type="match status" value="1"/>
</dbReference>
<organism evidence="10 11">
    <name type="scientific">Thermosulfidibacter takaii (strain DSM 17441 / JCM 13301 / NBRC 103674 / ABI70S6)</name>
    <dbReference type="NCBI Taxonomy" id="1298851"/>
    <lineage>
        <taxon>Bacteria</taxon>
        <taxon>Pseudomonadati</taxon>
        <taxon>Thermosulfidibacterota</taxon>
        <taxon>Thermosulfidibacteria</taxon>
        <taxon>Thermosulfidibacterales</taxon>
        <taxon>Thermosulfidibacteraceae</taxon>
    </lineage>
</organism>
<dbReference type="STRING" id="1298851.TST_0187"/>
<evidence type="ECO:0000256" key="1">
    <source>
        <dbReference type="ARBA" id="ARBA00022679"/>
    </source>
</evidence>
<dbReference type="InterPro" id="IPR010043">
    <property type="entry name" value="UTase/UR"/>
</dbReference>
<dbReference type="SUPFAM" id="SSF109604">
    <property type="entry name" value="HD-domain/PDEase-like"/>
    <property type="match status" value="1"/>
</dbReference>
<protein>
    <recommendedName>
        <fullName evidence="6">Bifunctional uridylyltransferase/uridylyl-removing enzyme</fullName>
        <shortName evidence="6">UTase/UR</shortName>
    </recommendedName>
    <alternativeName>
        <fullName evidence="6">Bifunctional [protein-PII] modification enzyme</fullName>
    </alternativeName>
    <alternativeName>
        <fullName evidence="6">Bifunctional nitrogen sensor protein</fullName>
    </alternativeName>
    <domain>
        <recommendedName>
            <fullName evidence="6">[Protein-PII] uridylyltransferase</fullName>
            <shortName evidence="6">PII uridylyltransferase</shortName>
            <shortName evidence="6">UTase</shortName>
            <ecNumber evidence="6">2.7.7.59</ecNumber>
        </recommendedName>
    </domain>
    <domain>
        <recommendedName>
            <fullName evidence="6">[Protein-PII]-UMP uridylyl-removing enzyme</fullName>
            <shortName evidence="6">UR</shortName>
            <ecNumber evidence="6">3.1.4.-</ecNumber>
        </recommendedName>
    </domain>
</protein>
<keyword evidence="1 6" id="KW-0808">Transferase</keyword>
<comment type="similarity">
    <text evidence="6">Belongs to the GlnD family.</text>
</comment>
<evidence type="ECO:0000313" key="11">
    <source>
        <dbReference type="Proteomes" id="UP000063234"/>
    </source>
</evidence>
<evidence type="ECO:0000259" key="9">
    <source>
        <dbReference type="PROSITE" id="PS51831"/>
    </source>
</evidence>
<dbReference type="EC" id="3.1.4.-" evidence="6"/>
<dbReference type="InterPro" id="IPR013546">
    <property type="entry name" value="PII_UdlTrfase/GS_AdlTrfase"/>
</dbReference>
<dbReference type="OrthoDB" id="9805698at2"/>
<feature type="region of interest" description="Uridylyltransferase" evidence="6">
    <location>
        <begin position="1"/>
        <end position="317"/>
    </location>
</feature>
<dbReference type="PIRSF" id="PIRSF006288">
    <property type="entry name" value="PII_uridyltransf"/>
    <property type="match status" value="1"/>
</dbReference>
<dbReference type="KEGG" id="ttk:TST_0187"/>
<dbReference type="PATRIC" id="fig|1298851.3.peg.190"/>
<comment type="domain">
    <text evidence="6">Has four distinct domains: an N-terminal nucleotidyltransferase (NT) domain responsible for UTase activity, a central HD domain that encodes UR activity, and two C-terminal ACT domains that seem to have a role in glutamine sensing.</text>
</comment>
<dbReference type="InterPro" id="IPR043519">
    <property type="entry name" value="NT_sf"/>
</dbReference>
<dbReference type="InterPro" id="IPR045865">
    <property type="entry name" value="ACT-like_dom_sf"/>
</dbReference>
<dbReference type="PROSITE" id="PS51831">
    <property type="entry name" value="HD"/>
    <property type="match status" value="1"/>
</dbReference>
<dbReference type="PANTHER" id="PTHR47320:SF1">
    <property type="entry name" value="BIFUNCTIONAL URIDYLYLTRANSFERASE_URIDYLYL-REMOVING ENZYME"/>
    <property type="match status" value="1"/>
</dbReference>
<dbReference type="Pfam" id="PF08335">
    <property type="entry name" value="GlnD_UR_UTase"/>
    <property type="match status" value="1"/>
</dbReference>
<comment type="cofactor">
    <cofactor evidence="6">
        <name>Mg(2+)</name>
        <dbReference type="ChEBI" id="CHEBI:18420"/>
    </cofactor>
</comment>
<comment type="catalytic activity">
    <reaction evidence="6">
        <text>[protein-PII]-uridylyl-L-tyrosine + H2O = [protein-PII]-L-tyrosine + UMP + H(+)</text>
        <dbReference type="Rhea" id="RHEA:48600"/>
        <dbReference type="Rhea" id="RHEA-COMP:12147"/>
        <dbReference type="Rhea" id="RHEA-COMP:12148"/>
        <dbReference type="ChEBI" id="CHEBI:15377"/>
        <dbReference type="ChEBI" id="CHEBI:15378"/>
        <dbReference type="ChEBI" id="CHEBI:46858"/>
        <dbReference type="ChEBI" id="CHEBI:57865"/>
        <dbReference type="ChEBI" id="CHEBI:90602"/>
    </reaction>
</comment>
<sequence length="850" mass="98749">MQSIREKIKFYREEVKKAKSKIVDWNKSGVKGWFQVSIYTREIDNIIRRVLKEAFKEVSPSYSVVALGGYGRKELNLCSDLDIMFLWRTPLSQEEEDSLNTIIQIMWDLGLDVGHSYRSVDEALALASEDDATKCSYLDARLLGGSLNPYYVFMNRLKRQFLGKDPKVFYRIMDRWLEDRYGRYGSSMYLLEPNVKESPGCLRDLHTCYWIGRELYGVVEFADLKKKGLLTPLEYETLEEARDFLWRVRNVLHEKRGRKNDMLTIDLQPEVAYQLGYRDTRKLLGVEYFMKDFYNHVRHVKRVTKAFLLRTKEEFFEDVSVSLHPLRVLLEERFDKPADFLKEVVKLLKEGVDFEEFYKGFWVPPLHWRESSIYSEETRDAFVELLNQEHCYQALNFLHEIGFLERLIPEFGKITGLMQFDLYHKFTVDEHTLLSIKNVETLPSKEEPMYADLKRIYLGLYKSGKKYLLMLALLLHDIGKGKGGGHSARGARIAAEVLQHMKFSEEEIDLVTFLVRNHTVMSEFAFRRDISDTKTVTAFASIVGSVEKLDFLYVLTYSDVSAISPELWNEWKATLLHSLYLRTKELLENKSETKSVDPYSFRMLVGEIYRRLDKAFDIEKIEQVLKSIPEENLISLSPELLSVIVRGMEEAEQQGVAVAWCFEELEGLSKLVVVDKTEHGDASKAVGIISSRRLNIQSASLITCKTGCRIYVFEVTMLDFSPVKDQCLMKDVAEAVKKATLGEIDVDSEIRKRHVRLSKRDRVFHFETKVRLNNNILPTFSVIEVKTQDRVGLLYTLMKELRALGLEVHMAKVSTEGNRAVDTFYVTKNGQKIREYEFPEIVRRIKAALS</sequence>
<gene>
    <name evidence="6 10" type="primary">glnD</name>
    <name evidence="10" type="ORF">TST_0187</name>
</gene>
<keyword evidence="3 6" id="KW-0378">Hydrolase</keyword>
<dbReference type="PROSITE" id="PS51671">
    <property type="entry name" value="ACT"/>
    <property type="match status" value="1"/>
</dbReference>
<dbReference type="HAMAP" id="MF_00277">
    <property type="entry name" value="PII_uridylyl_transf"/>
    <property type="match status" value="1"/>
</dbReference>
<dbReference type="RefSeq" id="WP_068548803.1">
    <property type="nucleotide sequence ID" value="NZ_AP013035.1"/>
</dbReference>
<dbReference type="Pfam" id="PF01966">
    <property type="entry name" value="HD"/>
    <property type="match status" value="1"/>
</dbReference>
<comment type="function">
    <text evidence="6">Modifies, by uridylylation and deuridylylation, the PII regulatory proteins (GlnB and homologs), in response to the nitrogen status of the cell that GlnD senses through the glutamine level. Under low glutamine levels, catalyzes the conversion of the PII proteins and UTP to PII-UMP and PPi, while under higher glutamine levels, GlnD hydrolyzes PII-UMP to PII and UMP (deuridylylation). Thus, controls uridylylation state and activity of the PII proteins, and plays an important role in the regulation of nitrogen metabolism.</text>
</comment>
<dbReference type="Pfam" id="PF24931">
    <property type="entry name" value="ACT_ACR9_3rd"/>
    <property type="match status" value="1"/>
</dbReference>
<feature type="domain" description="HD" evidence="9">
    <location>
        <begin position="428"/>
        <end position="552"/>
    </location>
</feature>
<keyword evidence="11" id="KW-1185">Reference proteome</keyword>
<feature type="domain" description="ACT" evidence="8">
    <location>
        <begin position="782"/>
        <end position="850"/>
    </location>
</feature>
<keyword evidence="2 6" id="KW-0548">Nucleotidyltransferase</keyword>
<proteinExistence type="inferred from homology"/>
<dbReference type="AlphaFoldDB" id="A0A0S3QRQ0"/>
<feature type="coiled-coil region" evidence="7">
    <location>
        <begin position="1"/>
        <end position="28"/>
    </location>
</feature>
<dbReference type="SUPFAM" id="SSF81593">
    <property type="entry name" value="Nucleotidyltransferase substrate binding subunit/domain"/>
    <property type="match status" value="1"/>
</dbReference>
<comment type="catalytic activity">
    <reaction evidence="6">
        <text>[protein-PII]-L-tyrosine + UTP = [protein-PII]-uridylyl-L-tyrosine + diphosphate</text>
        <dbReference type="Rhea" id="RHEA:13673"/>
        <dbReference type="Rhea" id="RHEA-COMP:12147"/>
        <dbReference type="Rhea" id="RHEA-COMP:12148"/>
        <dbReference type="ChEBI" id="CHEBI:33019"/>
        <dbReference type="ChEBI" id="CHEBI:46398"/>
        <dbReference type="ChEBI" id="CHEBI:46858"/>
        <dbReference type="ChEBI" id="CHEBI:90602"/>
        <dbReference type="EC" id="2.7.7.59"/>
    </reaction>
</comment>
<dbReference type="CDD" id="cd04899">
    <property type="entry name" value="ACT_ACR-UUR-like_2"/>
    <property type="match status" value="1"/>
</dbReference>
<evidence type="ECO:0000313" key="10">
    <source>
        <dbReference type="EMBL" id="BAT70997.1"/>
    </source>
</evidence>
<reference evidence="11" key="1">
    <citation type="journal article" date="2018" name="Science">
        <title>A primordial and reversible TCA cycle in a facultatively chemolithoautotrophic thermophile.</title>
        <authorList>
            <person name="Nunoura T."/>
            <person name="Chikaraishi Y."/>
            <person name="Izaki R."/>
            <person name="Suwa T."/>
            <person name="Sato T."/>
            <person name="Harada T."/>
            <person name="Mori K."/>
            <person name="Kato Y."/>
            <person name="Miyazaki M."/>
            <person name="Shimamura S."/>
            <person name="Yanagawa K."/>
            <person name="Shuto A."/>
            <person name="Ohkouchi N."/>
            <person name="Fujita N."/>
            <person name="Takaki Y."/>
            <person name="Atomi H."/>
            <person name="Takai K."/>
        </authorList>
    </citation>
    <scope>NUCLEOTIDE SEQUENCE [LARGE SCALE GENOMIC DNA]</scope>
    <source>
        <strain evidence="11">DSM 17441 / JCM 13301 / NBRC 103674 / ABI70S6</strain>
    </source>
</reference>
<dbReference type="InterPro" id="IPR002912">
    <property type="entry name" value="ACT_dom"/>
</dbReference>
<dbReference type="PANTHER" id="PTHR47320">
    <property type="entry name" value="BIFUNCTIONAL URIDYLYLTRANSFERASE/URIDYLYL-REMOVING ENZYME"/>
    <property type="match status" value="1"/>
</dbReference>
<evidence type="ECO:0000256" key="2">
    <source>
        <dbReference type="ARBA" id="ARBA00022695"/>
    </source>
</evidence>
<evidence type="ECO:0000256" key="3">
    <source>
        <dbReference type="ARBA" id="ARBA00022801"/>
    </source>
</evidence>
<dbReference type="CDD" id="cd05401">
    <property type="entry name" value="NT_GlnE_GlnD_like"/>
    <property type="match status" value="1"/>
</dbReference>
<dbReference type="Gene3D" id="3.30.460.10">
    <property type="entry name" value="Beta Polymerase, domain 2"/>
    <property type="match status" value="1"/>
</dbReference>
<dbReference type="EMBL" id="AP013035">
    <property type="protein sequence ID" value="BAT70997.1"/>
    <property type="molecule type" value="Genomic_DNA"/>
</dbReference>
<evidence type="ECO:0000256" key="5">
    <source>
        <dbReference type="ARBA" id="ARBA00023268"/>
    </source>
</evidence>
<dbReference type="InterPro" id="IPR006674">
    <property type="entry name" value="HD_domain"/>
</dbReference>
<dbReference type="GO" id="GO:0008773">
    <property type="term" value="F:[protein-PII] uridylyltransferase activity"/>
    <property type="evidence" value="ECO:0007669"/>
    <property type="project" value="UniProtKB-UniRule"/>
</dbReference>
<dbReference type="SUPFAM" id="SSF55021">
    <property type="entry name" value="ACT-like"/>
    <property type="match status" value="1"/>
</dbReference>
<comment type="caution">
    <text evidence="6">Lacks conserved residue(s) required for the propagation of feature annotation.</text>
</comment>
<accession>A0A0S3QRQ0</accession>
<evidence type="ECO:0000256" key="6">
    <source>
        <dbReference type="HAMAP-Rule" id="MF_00277"/>
    </source>
</evidence>
<name>A0A0S3QRQ0_THET7</name>
<evidence type="ECO:0000256" key="7">
    <source>
        <dbReference type="SAM" id="Coils"/>
    </source>
</evidence>